<evidence type="ECO:0000313" key="2">
    <source>
        <dbReference type="Proteomes" id="UP001497382"/>
    </source>
</evidence>
<proteinExistence type="predicted"/>
<protein>
    <submittedName>
        <fullName evidence="1">Uncharacterized protein</fullName>
    </submittedName>
</protein>
<dbReference type="AlphaFoldDB" id="A0AAV2BYN3"/>
<reference evidence="1 2" key="1">
    <citation type="submission" date="2024-04" db="EMBL/GenBank/DDBJ databases">
        <authorList>
            <person name="Rising A."/>
            <person name="Reimegard J."/>
            <person name="Sonavane S."/>
            <person name="Akerstrom W."/>
            <person name="Nylinder S."/>
            <person name="Hedman E."/>
            <person name="Kallberg Y."/>
        </authorList>
    </citation>
    <scope>NUCLEOTIDE SEQUENCE [LARGE SCALE GENOMIC DNA]</scope>
</reference>
<comment type="caution">
    <text evidence="1">The sequence shown here is derived from an EMBL/GenBank/DDBJ whole genome shotgun (WGS) entry which is preliminary data.</text>
</comment>
<organism evidence="1 2">
    <name type="scientific">Larinioides sclopetarius</name>
    <dbReference type="NCBI Taxonomy" id="280406"/>
    <lineage>
        <taxon>Eukaryota</taxon>
        <taxon>Metazoa</taxon>
        <taxon>Ecdysozoa</taxon>
        <taxon>Arthropoda</taxon>
        <taxon>Chelicerata</taxon>
        <taxon>Arachnida</taxon>
        <taxon>Araneae</taxon>
        <taxon>Araneomorphae</taxon>
        <taxon>Entelegynae</taxon>
        <taxon>Araneoidea</taxon>
        <taxon>Araneidae</taxon>
        <taxon>Larinioides</taxon>
    </lineage>
</organism>
<name>A0AAV2BYN3_9ARAC</name>
<gene>
    <name evidence="1" type="ORF">LARSCL_LOCUS22234</name>
</gene>
<sequence length="268" mass="29958">MNFFTLTFRALGRNHIASKTGHRPSQCFVLIRQSDSLSPCQFCMVFSSLNSKSDSFNVAQTELPKFLPEYLIIHGTDDKLKNVAFSDTKTQGAVGSVTSIKKLKSGDLLVESSTMKQSEQPMALTNFADVPIAVSGHKTLNYTRGVISSEHLMVVSEEEFVTELQSIRVASARRITLKREEKGDKYDGFGENDLKHGEGKYNINENGLEFTGLWINNDFCCGVLEVENPAARGPMKFEIPKWTLRNAQEVIDNAKKYYIEKSAVNAQN</sequence>
<accession>A0AAV2BYN3</accession>
<keyword evidence="2" id="KW-1185">Reference proteome</keyword>
<dbReference type="Proteomes" id="UP001497382">
    <property type="component" value="Unassembled WGS sequence"/>
</dbReference>
<dbReference type="EMBL" id="CAXIEN010000597">
    <property type="protein sequence ID" value="CAL1300969.1"/>
    <property type="molecule type" value="Genomic_DNA"/>
</dbReference>
<evidence type="ECO:0000313" key="1">
    <source>
        <dbReference type="EMBL" id="CAL1300969.1"/>
    </source>
</evidence>